<dbReference type="Proteomes" id="UP000601522">
    <property type="component" value="Unassembled WGS sequence"/>
</dbReference>
<organism evidence="4 5">
    <name type="scientific">Wansuia hejianensis</name>
    <dbReference type="NCBI Taxonomy" id="2763667"/>
    <lineage>
        <taxon>Bacteria</taxon>
        <taxon>Bacillati</taxon>
        <taxon>Bacillota</taxon>
        <taxon>Clostridia</taxon>
        <taxon>Lachnospirales</taxon>
        <taxon>Lachnospiraceae</taxon>
        <taxon>Wansuia</taxon>
    </lineage>
</organism>
<name>A0A926F136_9FIRM</name>
<keyword evidence="2" id="KW-0676">Redox-active center</keyword>
<dbReference type="Pfam" id="PF00085">
    <property type="entry name" value="Thioredoxin"/>
    <property type="match status" value="1"/>
</dbReference>
<feature type="domain" description="Thioredoxin" evidence="3">
    <location>
        <begin position="9"/>
        <end position="89"/>
    </location>
</feature>
<gene>
    <name evidence="4" type="ORF">H8689_02600</name>
</gene>
<evidence type="ECO:0000256" key="2">
    <source>
        <dbReference type="ARBA" id="ARBA00023284"/>
    </source>
</evidence>
<proteinExistence type="inferred from homology"/>
<comment type="caution">
    <text evidence="4">The sequence shown here is derived from an EMBL/GenBank/DDBJ whole genome shotgun (WGS) entry which is preliminary data.</text>
</comment>
<keyword evidence="5" id="KW-1185">Reference proteome</keyword>
<dbReference type="GO" id="GO:0015035">
    <property type="term" value="F:protein-disulfide reductase activity"/>
    <property type="evidence" value="ECO:0007669"/>
    <property type="project" value="TreeGrafter"/>
</dbReference>
<dbReference type="EMBL" id="JACRTK010000001">
    <property type="protein sequence ID" value="MBC8590029.1"/>
    <property type="molecule type" value="Genomic_DNA"/>
</dbReference>
<dbReference type="Gene3D" id="3.40.30.10">
    <property type="entry name" value="Glutaredoxin"/>
    <property type="match status" value="1"/>
</dbReference>
<evidence type="ECO:0000256" key="1">
    <source>
        <dbReference type="ARBA" id="ARBA00008987"/>
    </source>
</evidence>
<dbReference type="PANTHER" id="PTHR45663:SF11">
    <property type="entry name" value="GEO12009P1"/>
    <property type="match status" value="1"/>
</dbReference>
<comment type="similarity">
    <text evidence="1">Belongs to the thioredoxin family.</text>
</comment>
<dbReference type="SUPFAM" id="SSF52833">
    <property type="entry name" value="Thioredoxin-like"/>
    <property type="match status" value="1"/>
</dbReference>
<accession>A0A926F136</accession>
<dbReference type="InterPro" id="IPR036249">
    <property type="entry name" value="Thioredoxin-like_sf"/>
</dbReference>
<dbReference type="RefSeq" id="WP_249322820.1">
    <property type="nucleotide sequence ID" value="NZ_JACRTK010000001.1"/>
</dbReference>
<evidence type="ECO:0000313" key="4">
    <source>
        <dbReference type="EMBL" id="MBC8590029.1"/>
    </source>
</evidence>
<evidence type="ECO:0000259" key="3">
    <source>
        <dbReference type="Pfam" id="PF00085"/>
    </source>
</evidence>
<dbReference type="GO" id="GO:0005737">
    <property type="term" value="C:cytoplasm"/>
    <property type="evidence" value="ECO:0007669"/>
    <property type="project" value="TreeGrafter"/>
</dbReference>
<reference evidence="4 5" key="1">
    <citation type="submission" date="2020-08" db="EMBL/GenBank/DDBJ databases">
        <title>Genome public.</title>
        <authorList>
            <person name="Liu C."/>
            <person name="Sun Q."/>
        </authorList>
    </citation>
    <scope>NUCLEOTIDE SEQUENCE [LARGE SCALE GENOMIC DNA]</scope>
    <source>
        <strain evidence="4 5">NSJ-26</strain>
    </source>
</reference>
<dbReference type="PANTHER" id="PTHR45663">
    <property type="entry name" value="GEO12009P1"/>
    <property type="match status" value="1"/>
</dbReference>
<sequence>MLNLIDSKEILEKEIIDNEMVLVYFGGKSCGVCVDMKPKVENILSKYSKIKGLYIDVEKSNKIAIGYSIFTIPAIFLFVQGKETIREVRHISIRDLDTKIDRYYNMIFG</sequence>
<protein>
    <submittedName>
        <fullName evidence="4">Thioredoxin family protein</fullName>
    </submittedName>
</protein>
<dbReference type="CDD" id="cd02947">
    <property type="entry name" value="TRX_family"/>
    <property type="match status" value="1"/>
</dbReference>
<evidence type="ECO:0000313" key="5">
    <source>
        <dbReference type="Proteomes" id="UP000601522"/>
    </source>
</evidence>
<dbReference type="InterPro" id="IPR013766">
    <property type="entry name" value="Thioredoxin_domain"/>
</dbReference>
<dbReference type="AlphaFoldDB" id="A0A926F136"/>